<dbReference type="SUPFAM" id="SSF69287">
    <property type="entry name" value="Urease metallochaperone UreE, N-terminal domain"/>
    <property type="match status" value="1"/>
</dbReference>
<organism evidence="8 9">
    <name type="scientific">Methylophaga marina</name>
    <dbReference type="NCBI Taxonomy" id="45495"/>
    <lineage>
        <taxon>Bacteria</taxon>
        <taxon>Pseudomonadati</taxon>
        <taxon>Pseudomonadota</taxon>
        <taxon>Gammaproteobacteria</taxon>
        <taxon>Thiotrichales</taxon>
        <taxon>Piscirickettsiaceae</taxon>
        <taxon>Methylophaga</taxon>
    </lineage>
</organism>
<name>A0ABP3CYQ1_9GAMM</name>
<evidence type="ECO:0000313" key="9">
    <source>
        <dbReference type="Proteomes" id="UP001501476"/>
    </source>
</evidence>
<dbReference type="Gene3D" id="3.30.70.790">
    <property type="entry name" value="UreE, C-terminal domain"/>
    <property type="match status" value="1"/>
</dbReference>
<dbReference type="SMART" id="SM00988">
    <property type="entry name" value="UreE_N"/>
    <property type="match status" value="1"/>
</dbReference>
<dbReference type="NCBIfam" id="NF009751">
    <property type="entry name" value="PRK13261.1-1"/>
    <property type="match status" value="1"/>
</dbReference>
<keyword evidence="9" id="KW-1185">Reference proteome</keyword>
<dbReference type="CDD" id="cd00571">
    <property type="entry name" value="UreE"/>
    <property type="match status" value="1"/>
</dbReference>
<feature type="domain" description="UreE urease accessory N-terminal" evidence="7">
    <location>
        <begin position="1"/>
        <end position="66"/>
    </location>
</feature>
<comment type="function">
    <text evidence="5">Involved in urease metallocenter assembly. Binds nickel. Probably functions as a nickel donor during metallocenter assembly.</text>
</comment>
<keyword evidence="3 5" id="KW-0533">Nickel</keyword>
<comment type="subcellular location">
    <subcellularLocation>
        <location evidence="1 5">Cytoplasm</location>
    </subcellularLocation>
</comment>
<dbReference type="PIRSF" id="PIRSF036402">
    <property type="entry name" value="Ureas_acces_UreE"/>
    <property type="match status" value="1"/>
</dbReference>
<keyword evidence="2 5" id="KW-0963">Cytoplasm</keyword>
<proteinExistence type="inferred from homology"/>
<evidence type="ECO:0000256" key="4">
    <source>
        <dbReference type="ARBA" id="ARBA00023186"/>
    </source>
</evidence>
<comment type="caution">
    <text evidence="8">The sequence shown here is derived from an EMBL/GenBank/DDBJ whole genome shotgun (WGS) entry which is preliminary data.</text>
</comment>
<dbReference type="InterPro" id="IPR004029">
    <property type="entry name" value="UreE_N"/>
</dbReference>
<sequence length="163" mass="18335">MLEIHTKLSNNGISEFDDMVSMSFDLRQKSRIRVNLASGREAAIFMPRGEILRGGDILQADDGSIIQVQAADQKVMIVTTHSAHDLMRAAYHLGNRHVPLEIGDGWLKLESDYVLKDMLLGLRVTVEETDAPFEPEAGAYGGGHHHHHDDDHDHDHHSHHHHH</sequence>
<dbReference type="RefSeq" id="WP_286304830.1">
    <property type="nucleotide sequence ID" value="NZ_AP027741.1"/>
</dbReference>
<dbReference type="Pfam" id="PF02814">
    <property type="entry name" value="UreE_N"/>
    <property type="match status" value="1"/>
</dbReference>
<evidence type="ECO:0000313" key="8">
    <source>
        <dbReference type="EMBL" id="GAA0218301.1"/>
    </source>
</evidence>
<dbReference type="Gene3D" id="2.60.260.20">
    <property type="entry name" value="Urease metallochaperone UreE, N-terminal domain"/>
    <property type="match status" value="1"/>
</dbReference>
<keyword evidence="4 5" id="KW-0143">Chaperone</keyword>
<evidence type="ECO:0000259" key="7">
    <source>
        <dbReference type="SMART" id="SM00988"/>
    </source>
</evidence>
<dbReference type="SUPFAM" id="SSF69737">
    <property type="entry name" value="Urease metallochaperone UreE, C-terminal domain"/>
    <property type="match status" value="1"/>
</dbReference>
<dbReference type="Proteomes" id="UP001501476">
    <property type="component" value="Unassembled WGS sequence"/>
</dbReference>
<dbReference type="EMBL" id="BAAADG010000003">
    <property type="protein sequence ID" value="GAA0218301.1"/>
    <property type="molecule type" value="Genomic_DNA"/>
</dbReference>
<gene>
    <name evidence="5" type="primary">ureE</name>
    <name evidence="8" type="ORF">GCM10008964_07330</name>
</gene>
<dbReference type="InterPro" id="IPR036118">
    <property type="entry name" value="UreE_N_sf"/>
</dbReference>
<dbReference type="HAMAP" id="MF_00822">
    <property type="entry name" value="UreE"/>
    <property type="match status" value="1"/>
</dbReference>
<evidence type="ECO:0000256" key="1">
    <source>
        <dbReference type="ARBA" id="ARBA00004496"/>
    </source>
</evidence>
<evidence type="ECO:0000256" key="3">
    <source>
        <dbReference type="ARBA" id="ARBA00022596"/>
    </source>
</evidence>
<reference evidence="9" key="1">
    <citation type="journal article" date="2019" name="Int. J. Syst. Evol. Microbiol.">
        <title>The Global Catalogue of Microorganisms (GCM) 10K type strain sequencing project: providing services to taxonomists for standard genome sequencing and annotation.</title>
        <authorList>
            <consortium name="The Broad Institute Genomics Platform"/>
            <consortium name="The Broad Institute Genome Sequencing Center for Infectious Disease"/>
            <person name="Wu L."/>
            <person name="Ma J."/>
        </authorList>
    </citation>
    <scope>NUCLEOTIDE SEQUENCE [LARGE SCALE GENOMIC DNA]</scope>
    <source>
        <strain evidence="9">JCM 6886</strain>
    </source>
</reference>
<accession>A0ABP3CYQ1</accession>
<protein>
    <recommendedName>
        <fullName evidence="5">Urease accessory protein UreE</fullName>
    </recommendedName>
</protein>
<dbReference type="InterPro" id="IPR012406">
    <property type="entry name" value="UreE"/>
</dbReference>
<evidence type="ECO:0000256" key="5">
    <source>
        <dbReference type="HAMAP-Rule" id="MF_00822"/>
    </source>
</evidence>
<feature type="region of interest" description="Disordered" evidence="6">
    <location>
        <begin position="133"/>
        <end position="163"/>
    </location>
</feature>
<comment type="similarity">
    <text evidence="5">Belongs to the UreE family.</text>
</comment>
<dbReference type="Pfam" id="PF05194">
    <property type="entry name" value="UreE_C"/>
    <property type="match status" value="1"/>
</dbReference>
<dbReference type="InterPro" id="IPR007864">
    <property type="entry name" value="UreE_C_dom"/>
</dbReference>
<evidence type="ECO:0000256" key="6">
    <source>
        <dbReference type="SAM" id="MobiDB-lite"/>
    </source>
</evidence>
<evidence type="ECO:0000256" key="2">
    <source>
        <dbReference type="ARBA" id="ARBA00022490"/>
    </source>
</evidence>